<proteinExistence type="predicted"/>
<evidence type="ECO:0000313" key="1">
    <source>
        <dbReference type="EMBL" id="MFC6997844.1"/>
    </source>
</evidence>
<dbReference type="Proteomes" id="UP001596405">
    <property type="component" value="Unassembled WGS sequence"/>
</dbReference>
<protein>
    <recommendedName>
        <fullName evidence="3">STAS/SEC14 domain-containing protein</fullName>
    </recommendedName>
</protein>
<sequence>MAKIVHTEDDYAATGYDQVLEAVFLRYKRKGSSAEFRDANERIVASMRKTPTHRVHVDVREMGIVAPEDQKWVATSIIPQLAQNSPGQFVYIALVVPENVFTQLAVETVEDMSNQVGICLNRHFASEQEAKLWLAQQPQVVPSH</sequence>
<reference evidence="2" key="1">
    <citation type="journal article" date="2019" name="Int. J. Syst. Evol. Microbiol.">
        <title>The Global Catalogue of Microorganisms (GCM) 10K type strain sequencing project: providing services to taxonomists for standard genome sequencing and annotation.</title>
        <authorList>
            <consortium name="The Broad Institute Genomics Platform"/>
            <consortium name="The Broad Institute Genome Sequencing Center for Infectious Disease"/>
            <person name="Wu L."/>
            <person name="Ma J."/>
        </authorList>
    </citation>
    <scope>NUCLEOTIDE SEQUENCE [LARGE SCALE GENOMIC DNA]</scope>
    <source>
        <strain evidence="2">CGMCC 4.7393</strain>
    </source>
</reference>
<organism evidence="1 2">
    <name type="scientific">Rufibacter roseus</name>
    <dbReference type="NCBI Taxonomy" id="1567108"/>
    <lineage>
        <taxon>Bacteria</taxon>
        <taxon>Pseudomonadati</taxon>
        <taxon>Bacteroidota</taxon>
        <taxon>Cytophagia</taxon>
        <taxon>Cytophagales</taxon>
        <taxon>Hymenobacteraceae</taxon>
        <taxon>Rufibacter</taxon>
    </lineage>
</organism>
<dbReference type="EMBL" id="JBHSYQ010000003">
    <property type="protein sequence ID" value="MFC6997844.1"/>
    <property type="molecule type" value="Genomic_DNA"/>
</dbReference>
<comment type="caution">
    <text evidence="1">The sequence shown here is derived from an EMBL/GenBank/DDBJ whole genome shotgun (WGS) entry which is preliminary data.</text>
</comment>
<gene>
    <name evidence="1" type="ORF">ACFQHR_09410</name>
</gene>
<keyword evidence="2" id="KW-1185">Reference proteome</keyword>
<evidence type="ECO:0008006" key="3">
    <source>
        <dbReference type="Google" id="ProtNLM"/>
    </source>
</evidence>
<name>A0ABW2DME7_9BACT</name>
<dbReference type="RefSeq" id="WP_066618349.1">
    <property type="nucleotide sequence ID" value="NZ_JBHSYQ010000003.1"/>
</dbReference>
<accession>A0ABW2DME7</accession>
<evidence type="ECO:0000313" key="2">
    <source>
        <dbReference type="Proteomes" id="UP001596405"/>
    </source>
</evidence>